<protein>
    <submittedName>
        <fullName evidence="2">DUF1223 domain-containing protein</fullName>
    </submittedName>
</protein>
<dbReference type="Proteomes" id="UP000641454">
    <property type="component" value="Unassembled WGS sequence"/>
</dbReference>
<dbReference type="AlphaFoldDB" id="A0A923N0Y5"/>
<keyword evidence="1" id="KW-1133">Transmembrane helix</keyword>
<dbReference type="SUPFAM" id="SSF52833">
    <property type="entry name" value="Thioredoxin-like"/>
    <property type="match status" value="1"/>
</dbReference>
<dbReference type="InterPro" id="IPR010634">
    <property type="entry name" value="DUF1223"/>
</dbReference>
<comment type="caution">
    <text evidence="2">The sequence shown here is derived from an EMBL/GenBank/DDBJ whole genome shotgun (WGS) entry which is preliminary data.</text>
</comment>
<dbReference type="PANTHER" id="PTHR36057:SF1">
    <property type="entry name" value="LIPOPROTEIN LIPID ATTACHMENT SITE-LIKE PROTEIN, PUTATIVE (DUF1223)-RELATED"/>
    <property type="match status" value="1"/>
</dbReference>
<dbReference type="EMBL" id="JACRUL010000035">
    <property type="protein sequence ID" value="MBC5845361.1"/>
    <property type="molecule type" value="Genomic_DNA"/>
</dbReference>
<proteinExistence type="predicted"/>
<name>A0A923N0Y5_9FLAO</name>
<sequence>MEDSFLKTVLYTGLIILTLGISSFTLKKVIENKESKTATEGFAVLELFTSQGCSSCPPADSVLAKYATQNNPNIIPLAFHVDYWNRLGWNDPFSKSEFTARQSNYVSQLNAQGNYTPQIVINGKYELVGSKETAIESIVNKELALKNTFHINIEKSSINENTLNIEYETGATAASIITNLALVKKKEFTNIKRGENSGLKQTSYNIVYDFKTIKSHSNTINKTSFEFNTNKIPSDFMVVAYLQNSTTGAIIGATKSEIK</sequence>
<reference evidence="2 3" key="1">
    <citation type="submission" date="2020-08" db="EMBL/GenBank/DDBJ databases">
        <title>Description of novel Flavobacterium F-392 isolate.</title>
        <authorList>
            <person name="Saticioglu I.B."/>
            <person name="Duman M."/>
            <person name="Altun S."/>
        </authorList>
    </citation>
    <scope>NUCLEOTIDE SEQUENCE [LARGE SCALE GENOMIC DNA]</scope>
    <source>
        <strain evidence="2 3">F-392</strain>
    </source>
</reference>
<keyword evidence="3" id="KW-1185">Reference proteome</keyword>
<evidence type="ECO:0000313" key="2">
    <source>
        <dbReference type="EMBL" id="MBC5845361.1"/>
    </source>
</evidence>
<accession>A0A923N0Y5</accession>
<organism evidence="2 3">
    <name type="scientific">Flavobacterium muglaense</name>
    <dbReference type="NCBI Taxonomy" id="2764716"/>
    <lineage>
        <taxon>Bacteria</taxon>
        <taxon>Pseudomonadati</taxon>
        <taxon>Bacteroidota</taxon>
        <taxon>Flavobacteriia</taxon>
        <taxon>Flavobacteriales</taxon>
        <taxon>Flavobacteriaceae</taxon>
        <taxon>Flavobacterium</taxon>
    </lineage>
</organism>
<gene>
    <name evidence="2" type="ORF">H8R25_13045</name>
</gene>
<dbReference type="Pfam" id="PF06764">
    <property type="entry name" value="DUF1223"/>
    <property type="match status" value="1"/>
</dbReference>
<dbReference type="RefSeq" id="WP_187019796.1">
    <property type="nucleotide sequence ID" value="NZ_JACRUK010000036.1"/>
</dbReference>
<keyword evidence="1" id="KW-0472">Membrane</keyword>
<evidence type="ECO:0000256" key="1">
    <source>
        <dbReference type="SAM" id="Phobius"/>
    </source>
</evidence>
<keyword evidence="1" id="KW-0812">Transmembrane</keyword>
<dbReference type="InterPro" id="IPR036249">
    <property type="entry name" value="Thioredoxin-like_sf"/>
</dbReference>
<evidence type="ECO:0000313" key="3">
    <source>
        <dbReference type="Proteomes" id="UP000641454"/>
    </source>
</evidence>
<feature type="transmembrane region" description="Helical" evidence="1">
    <location>
        <begin position="6"/>
        <end position="26"/>
    </location>
</feature>
<dbReference type="PANTHER" id="PTHR36057">
    <property type="match status" value="1"/>
</dbReference>